<evidence type="ECO:0000256" key="3">
    <source>
        <dbReference type="ARBA" id="ARBA00011738"/>
    </source>
</evidence>
<dbReference type="GO" id="GO:0008483">
    <property type="term" value="F:transaminase activity"/>
    <property type="evidence" value="ECO:0007669"/>
    <property type="project" value="UniProtKB-KW"/>
</dbReference>
<dbReference type="EMBL" id="JABWCS010000214">
    <property type="protein sequence ID" value="NUU62375.1"/>
    <property type="molecule type" value="Genomic_DNA"/>
</dbReference>
<feature type="domain" description="Aminotransferase class I/classII large" evidence="7">
    <location>
        <begin position="28"/>
        <end position="390"/>
    </location>
</feature>
<proteinExistence type="inferred from homology"/>
<evidence type="ECO:0000259" key="7">
    <source>
        <dbReference type="Pfam" id="PF00155"/>
    </source>
</evidence>
<gene>
    <name evidence="8" type="ORF">HPT30_18680</name>
</gene>
<dbReference type="Gene3D" id="3.90.1150.10">
    <property type="entry name" value="Aspartate Aminotransferase, domain 1"/>
    <property type="match status" value="1"/>
</dbReference>
<dbReference type="RefSeq" id="WP_175372854.1">
    <property type="nucleotide sequence ID" value="NZ_JABWCS010000214.1"/>
</dbReference>
<sequence>MNIQYSTAAQNIGSSVVREILKVTQGSDVISLAGGLPAEELFPVEAVRAAYNQVLSGNGSALQYGITEGFTPLREQIAGRLARQGIPVNMDEIMLTTGSQQAIDLICRILLDPGDVVLVETPTYLAALQSLNFYRANIHTVDHDSEGMLPEDLEEKLRRLKPKLLYTVPTFNNPSGATWSTERRQQIVQLCQRYGTLILEDNPYGELRFTSEPGSIPPTLAAIDRNSNKEHCVIYTGTFSKIVAPALRTGWIAATPELVRMVAKAKQTADLHSSAIDQRALHQLLRTFDIEQHIASVSREYHSRMKLLSQELLAQGMEGLRFREPLGGMFLWLTLPAEIDTTKLLPLAMEQGVAFVPGEVFYPSHPEKNTMRLNFTHTPPQLVQEGVQRLMRAIVQWRELETAIL</sequence>
<evidence type="ECO:0000313" key="8">
    <source>
        <dbReference type="EMBL" id="NUU62375.1"/>
    </source>
</evidence>
<keyword evidence="9" id="KW-1185">Reference proteome</keyword>
<reference evidence="8" key="1">
    <citation type="submission" date="2020-06" db="EMBL/GenBank/DDBJ databases">
        <title>Paenibacillus sp. nov., isolated from soil.</title>
        <authorList>
            <person name="Seo Y.L."/>
        </authorList>
    </citation>
    <scope>NUCLEOTIDE SEQUENCE [LARGE SCALE GENOMIC DNA]</scope>
    <source>
        <strain evidence="8">JW14</strain>
    </source>
</reference>
<dbReference type="SUPFAM" id="SSF53383">
    <property type="entry name" value="PLP-dependent transferases"/>
    <property type="match status" value="1"/>
</dbReference>
<keyword evidence="5 8" id="KW-0808">Transferase</keyword>
<dbReference type="InterPro" id="IPR015421">
    <property type="entry name" value="PyrdxlP-dep_Trfase_major"/>
</dbReference>
<keyword evidence="6" id="KW-0663">Pyridoxal phosphate</keyword>
<dbReference type="Pfam" id="PF00155">
    <property type="entry name" value="Aminotran_1_2"/>
    <property type="match status" value="1"/>
</dbReference>
<dbReference type="CDD" id="cd00609">
    <property type="entry name" value="AAT_like"/>
    <property type="match status" value="1"/>
</dbReference>
<dbReference type="InterPro" id="IPR004839">
    <property type="entry name" value="Aminotransferase_I/II_large"/>
</dbReference>
<dbReference type="GO" id="GO:1901605">
    <property type="term" value="P:alpha-amino acid metabolic process"/>
    <property type="evidence" value="ECO:0007669"/>
    <property type="project" value="TreeGrafter"/>
</dbReference>
<dbReference type="Proteomes" id="UP000564806">
    <property type="component" value="Unassembled WGS sequence"/>
</dbReference>
<evidence type="ECO:0000256" key="1">
    <source>
        <dbReference type="ARBA" id="ARBA00001933"/>
    </source>
</evidence>
<dbReference type="PANTHER" id="PTHR42790:SF19">
    <property type="entry name" value="KYNURENINE_ALPHA-AMINOADIPATE AMINOTRANSFERASE, MITOCHONDRIAL"/>
    <property type="match status" value="1"/>
</dbReference>
<dbReference type="InterPro" id="IPR015424">
    <property type="entry name" value="PyrdxlP-dep_Trfase"/>
</dbReference>
<dbReference type="FunFam" id="3.40.640.10:FF:000053">
    <property type="entry name" value="Aminotransferase, class I"/>
    <property type="match status" value="1"/>
</dbReference>
<dbReference type="PANTHER" id="PTHR42790">
    <property type="entry name" value="AMINOTRANSFERASE"/>
    <property type="match status" value="1"/>
</dbReference>
<comment type="caution">
    <text evidence="8">The sequence shown here is derived from an EMBL/GenBank/DDBJ whole genome shotgun (WGS) entry which is preliminary data.</text>
</comment>
<keyword evidence="4 8" id="KW-0032">Aminotransferase</keyword>
<protein>
    <submittedName>
        <fullName evidence="8">PLP-dependent aminotransferase family protein</fullName>
    </submittedName>
</protein>
<evidence type="ECO:0000313" key="9">
    <source>
        <dbReference type="Proteomes" id="UP000564806"/>
    </source>
</evidence>
<comment type="cofactor">
    <cofactor evidence="1">
        <name>pyridoxal 5'-phosphate</name>
        <dbReference type="ChEBI" id="CHEBI:597326"/>
    </cofactor>
</comment>
<dbReference type="AlphaFoldDB" id="A0A850EMY3"/>
<dbReference type="InterPro" id="IPR015422">
    <property type="entry name" value="PyrdxlP-dep_Trfase_small"/>
</dbReference>
<comment type="subunit">
    <text evidence="3">Homodimer.</text>
</comment>
<dbReference type="InterPro" id="IPR050859">
    <property type="entry name" value="Class-I_PLP-dep_aminotransf"/>
</dbReference>
<evidence type="ECO:0000256" key="2">
    <source>
        <dbReference type="ARBA" id="ARBA00007441"/>
    </source>
</evidence>
<accession>A0A850EMY3</accession>
<evidence type="ECO:0000256" key="5">
    <source>
        <dbReference type="ARBA" id="ARBA00022679"/>
    </source>
</evidence>
<evidence type="ECO:0000256" key="6">
    <source>
        <dbReference type="ARBA" id="ARBA00022898"/>
    </source>
</evidence>
<comment type="similarity">
    <text evidence="2">Belongs to the class-I pyridoxal-phosphate-dependent aminotransferase family.</text>
</comment>
<dbReference type="GO" id="GO:0030170">
    <property type="term" value="F:pyridoxal phosphate binding"/>
    <property type="evidence" value="ECO:0007669"/>
    <property type="project" value="InterPro"/>
</dbReference>
<dbReference type="Gene3D" id="3.40.640.10">
    <property type="entry name" value="Type I PLP-dependent aspartate aminotransferase-like (Major domain)"/>
    <property type="match status" value="1"/>
</dbReference>
<evidence type="ECO:0000256" key="4">
    <source>
        <dbReference type="ARBA" id="ARBA00022576"/>
    </source>
</evidence>
<name>A0A850EMY3_9BACL</name>
<organism evidence="8 9">
    <name type="scientific">Paenibacillus agri</name>
    <dbReference type="NCBI Taxonomy" id="2744309"/>
    <lineage>
        <taxon>Bacteria</taxon>
        <taxon>Bacillati</taxon>
        <taxon>Bacillota</taxon>
        <taxon>Bacilli</taxon>
        <taxon>Bacillales</taxon>
        <taxon>Paenibacillaceae</taxon>
        <taxon>Paenibacillus</taxon>
    </lineage>
</organism>